<dbReference type="InterPro" id="IPR000064">
    <property type="entry name" value="NLP_P60_dom"/>
</dbReference>
<dbReference type="Pfam" id="PF00877">
    <property type="entry name" value="NLPC_P60"/>
    <property type="match status" value="1"/>
</dbReference>
<dbReference type="InterPro" id="IPR038765">
    <property type="entry name" value="Papain-like_cys_pep_sf"/>
</dbReference>
<name>A0A1J5RT71_9ZZZZ</name>
<dbReference type="SUPFAM" id="SSF54001">
    <property type="entry name" value="Cysteine proteinases"/>
    <property type="match status" value="1"/>
</dbReference>
<comment type="similarity">
    <text evidence="1">Belongs to the peptidase C40 family.</text>
</comment>
<dbReference type="GO" id="GO:0008234">
    <property type="term" value="F:cysteine-type peptidase activity"/>
    <property type="evidence" value="ECO:0007669"/>
    <property type="project" value="UniProtKB-KW"/>
</dbReference>
<dbReference type="AlphaFoldDB" id="A0A1J5RT71"/>
<gene>
    <name evidence="6" type="primary">mepH_7</name>
    <name evidence="6" type="ORF">GALL_227550</name>
</gene>
<keyword evidence="4" id="KW-0788">Thiol protease</keyword>
<organism evidence="6">
    <name type="scientific">mine drainage metagenome</name>
    <dbReference type="NCBI Taxonomy" id="410659"/>
    <lineage>
        <taxon>unclassified sequences</taxon>
        <taxon>metagenomes</taxon>
        <taxon>ecological metagenomes</taxon>
    </lineage>
</organism>
<dbReference type="PANTHER" id="PTHR47053">
    <property type="entry name" value="MUREIN DD-ENDOPEPTIDASE MEPH-RELATED"/>
    <property type="match status" value="1"/>
</dbReference>
<protein>
    <submittedName>
        <fullName evidence="6">Murein DD-endopeptidase MepH</fullName>
        <ecNumber evidence="6">3.4.-.-</ecNumber>
    </submittedName>
</protein>
<evidence type="ECO:0000256" key="3">
    <source>
        <dbReference type="ARBA" id="ARBA00022801"/>
    </source>
</evidence>
<evidence type="ECO:0000313" key="6">
    <source>
        <dbReference type="EMBL" id="OIQ95276.1"/>
    </source>
</evidence>
<dbReference type="EC" id="3.4.-.-" evidence="6"/>
<reference evidence="6" key="1">
    <citation type="submission" date="2016-10" db="EMBL/GenBank/DDBJ databases">
        <title>Sequence of Gallionella enrichment culture.</title>
        <authorList>
            <person name="Poehlein A."/>
            <person name="Muehling M."/>
            <person name="Daniel R."/>
        </authorList>
    </citation>
    <scope>NUCLEOTIDE SEQUENCE</scope>
</reference>
<dbReference type="GO" id="GO:0006508">
    <property type="term" value="P:proteolysis"/>
    <property type="evidence" value="ECO:0007669"/>
    <property type="project" value="UniProtKB-KW"/>
</dbReference>
<dbReference type="PANTHER" id="PTHR47053:SF1">
    <property type="entry name" value="MUREIN DD-ENDOPEPTIDASE MEPH-RELATED"/>
    <property type="match status" value="1"/>
</dbReference>
<keyword evidence="2" id="KW-0645">Protease</keyword>
<comment type="caution">
    <text evidence="6">The sequence shown here is derived from an EMBL/GenBank/DDBJ whole genome shotgun (WGS) entry which is preliminary data.</text>
</comment>
<sequence length="130" mass="14315">MSEVLIKALSLTGTQYKYGGTSPETGFDCSGFVRYVFKQASSLTLPHSALAISQIGKSVPKSELQPGDLVFFKTLKTTFSHVGIYLGNNRFIHSPSKGGQVRVENMQEGYWAKHFNGGQRIEQLKVSAQQ</sequence>
<proteinExistence type="inferred from homology"/>
<evidence type="ECO:0000256" key="4">
    <source>
        <dbReference type="ARBA" id="ARBA00022807"/>
    </source>
</evidence>
<dbReference type="InterPro" id="IPR051202">
    <property type="entry name" value="Peptidase_C40"/>
</dbReference>
<evidence type="ECO:0000259" key="5">
    <source>
        <dbReference type="PROSITE" id="PS51935"/>
    </source>
</evidence>
<dbReference type="EMBL" id="MLJW01000170">
    <property type="protein sequence ID" value="OIQ95276.1"/>
    <property type="molecule type" value="Genomic_DNA"/>
</dbReference>
<evidence type="ECO:0000256" key="2">
    <source>
        <dbReference type="ARBA" id="ARBA00022670"/>
    </source>
</evidence>
<dbReference type="PROSITE" id="PS51935">
    <property type="entry name" value="NLPC_P60"/>
    <property type="match status" value="1"/>
</dbReference>
<accession>A0A1J5RT71</accession>
<keyword evidence="3 6" id="KW-0378">Hydrolase</keyword>
<feature type="domain" description="NlpC/P60" evidence="5">
    <location>
        <begin position="1"/>
        <end position="122"/>
    </location>
</feature>
<evidence type="ECO:0000256" key="1">
    <source>
        <dbReference type="ARBA" id="ARBA00007074"/>
    </source>
</evidence>
<dbReference type="Gene3D" id="3.90.1720.10">
    <property type="entry name" value="endopeptidase domain like (from Nostoc punctiforme)"/>
    <property type="match status" value="1"/>
</dbReference>